<dbReference type="GO" id="GO:0005634">
    <property type="term" value="C:nucleus"/>
    <property type="evidence" value="ECO:0007669"/>
    <property type="project" value="UniProtKB-SubCell"/>
</dbReference>
<dbReference type="InterPro" id="IPR006576">
    <property type="entry name" value="BRK_domain"/>
</dbReference>
<dbReference type="InterPro" id="IPR037259">
    <property type="entry name" value="BRK_sf"/>
</dbReference>
<evidence type="ECO:0000256" key="4">
    <source>
        <dbReference type="ARBA" id="ARBA00023242"/>
    </source>
</evidence>
<feature type="compositionally biased region" description="Polar residues" evidence="5">
    <location>
        <begin position="67"/>
        <end position="86"/>
    </location>
</feature>
<keyword evidence="3" id="KW-0804">Transcription</keyword>
<dbReference type="Gene3D" id="3.40.5.120">
    <property type="match status" value="1"/>
</dbReference>
<dbReference type="AlphaFoldDB" id="A0A914Y5G0"/>
<feature type="domain" description="BRK" evidence="6">
    <location>
        <begin position="9"/>
        <end position="34"/>
    </location>
</feature>
<organism evidence="7 8">
    <name type="scientific">Panagrolaimus superbus</name>
    <dbReference type="NCBI Taxonomy" id="310955"/>
    <lineage>
        <taxon>Eukaryota</taxon>
        <taxon>Metazoa</taxon>
        <taxon>Ecdysozoa</taxon>
        <taxon>Nematoda</taxon>
        <taxon>Chromadorea</taxon>
        <taxon>Rhabditida</taxon>
        <taxon>Tylenchina</taxon>
        <taxon>Panagrolaimomorpha</taxon>
        <taxon>Panagrolaimoidea</taxon>
        <taxon>Panagrolaimidae</taxon>
        <taxon>Panagrolaimus</taxon>
    </lineage>
</organism>
<comment type="subcellular location">
    <subcellularLocation>
        <location evidence="1">Nucleus</location>
    </subcellularLocation>
</comment>
<evidence type="ECO:0000256" key="3">
    <source>
        <dbReference type="ARBA" id="ARBA00023163"/>
    </source>
</evidence>
<evidence type="ECO:0000313" key="7">
    <source>
        <dbReference type="Proteomes" id="UP000887577"/>
    </source>
</evidence>
<proteinExistence type="predicted"/>
<dbReference type="WBParaSite" id="PSU_v2.g12924.t1">
    <property type="protein sequence ID" value="PSU_v2.g12924.t1"/>
    <property type="gene ID" value="PSU_v2.g12924"/>
</dbReference>
<feature type="region of interest" description="Disordered" evidence="5">
    <location>
        <begin position="41"/>
        <end position="113"/>
    </location>
</feature>
<evidence type="ECO:0000256" key="5">
    <source>
        <dbReference type="SAM" id="MobiDB-lite"/>
    </source>
</evidence>
<evidence type="ECO:0000256" key="2">
    <source>
        <dbReference type="ARBA" id="ARBA00023015"/>
    </source>
</evidence>
<evidence type="ECO:0000313" key="8">
    <source>
        <dbReference type="WBParaSite" id="PSU_v2.g12924.t1"/>
    </source>
</evidence>
<keyword evidence="2" id="KW-0805">Transcription regulation</keyword>
<dbReference type="SUPFAM" id="SSF160481">
    <property type="entry name" value="BRK domain-like"/>
    <property type="match status" value="2"/>
</dbReference>
<accession>A0A914Y5G0</accession>
<name>A0A914Y5G0_9BILA</name>
<protein>
    <submittedName>
        <fullName evidence="8">BRK domain-containing protein</fullName>
    </submittedName>
</protein>
<sequence>MKNPDTKHTVMGDKAPTLKTLEAYIRKNPKYKVDFAATLSALANPNPKPSTSTTSAASKASSSKTSHQNGVSATNNPKASTTTAPSLPSLEPGEIPKAASSSATTKASTSSSNNSAIANEYENIPISVFSKTGATINKDKFPTIKTLQTYLDKNPDMNVTSNHAPIAKHVWIKWNFSSFDASF</sequence>
<dbReference type="Pfam" id="PF07533">
    <property type="entry name" value="BRK"/>
    <property type="match status" value="1"/>
</dbReference>
<evidence type="ECO:0000259" key="6">
    <source>
        <dbReference type="Pfam" id="PF07533"/>
    </source>
</evidence>
<keyword evidence="7" id="KW-1185">Reference proteome</keyword>
<keyword evidence="4" id="KW-0539">Nucleus</keyword>
<feature type="compositionally biased region" description="Low complexity" evidence="5">
    <location>
        <begin position="98"/>
        <end position="113"/>
    </location>
</feature>
<reference evidence="8" key="1">
    <citation type="submission" date="2022-11" db="UniProtKB">
        <authorList>
            <consortium name="WormBaseParasite"/>
        </authorList>
    </citation>
    <scope>IDENTIFICATION</scope>
</reference>
<dbReference type="Proteomes" id="UP000887577">
    <property type="component" value="Unplaced"/>
</dbReference>
<evidence type="ECO:0000256" key="1">
    <source>
        <dbReference type="ARBA" id="ARBA00004123"/>
    </source>
</evidence>
<feature type="compositionally biased region" description="Low complexity" evidence="5">
    <location>
        <begin position="43"/>
        <end position="66"/>
    </location>
</feature>